<dbReference type="Gene3D" id="3.80.10.10">
    <property type="entry name" value="Ribonuclease Inhibitor"/>
    <property type="match status" value="1"/>
</dbReference>
<evidence type="ECO:0000313" key="5">
    <source>
        <dbReference type="EMBL" id="KAK0135534.1"/>
    </source>
</evidence>
<dbReference type="EMBL" id="JAOPHQ010005419">
    <property type="protein sequence ID" value="KAK0135534.1"/>
    <property type="molecule type" value="Genomic_DNA"/>
</dbReference>
<dbReference type="InterPro" id="IPR032675">
    <property type="entry name" value="LRR_dom_sf"/>
</dbReference>
<comment type="caution">
    <text evidence="5">The sequence shown here is derived from an EMBL/GenBank/DDBJ whole genome shotgun (WGS) entry which is preliminary data.</text>
</comment>
<dbReference type="GO" id="GO:0045669">
    <property type="term" value="P:positive regulation of osteoblast differentiation"/>
    <property type="evidence" value="ECO:0007669"/>
    <property type="project" value="TreeGrafter"/>
</dbReference>
<evidence type="ECO:0000256" key="2">
    <source>
        <dbReference type="SAM" id="SignalP"/>
    </source>
</evidence>
<proteinExistence type="predicted"/>
<keyword evidence="6" id="KW-1185">Reference proteome</keyword>
<gene>
    <name evidence="5" type="primary">atraid</name>
    <name evidence="5" type="ORF">N1851_028610</name>
</gene>
<reference evidence="5" key="1">
    <citation type="journal article" date="2023" name="Front. Mar. Sci.">
        <title>A new Merluccius polli reference genome to investigate the effects of global change in West African waters.</title>
        <authorList>
            <person name="Mateo J.L."/>
            <person name="Blanco-Fernandez C."/>
            <person name="Garcia-Vazquez E."/>
            <person name="Machado-Schiaffino G."/>
        </authorList>
    </citation>
    <scope>NUCLEOTIDE SEQUENCE</scope>
    <source>
        <strain evidence="5">C29</strain>
        <tissue evidence="5">Fin</tissue>
    </source>
</reference>
<organism evidence="5 6">
    <name type="scientific">Merluccius polli</name>
    <name type="common">Benguela hake</name>
    <name type="synonym">Merluccius cadenati</name>
    <dbReference type="NCBI Taxonomy" id="89951"/>
    <lineage>
        <taxon>Eukaryota</taxon>
        <taxon>Metazoa</taxon>
        <taxon>Chordata</taxon>
        <taxon>Craniata</taxon>
        <taxon>Vertebrata</taxon>
        <taxon>Euteleostomi</taxon>
        <taxon>Actinopterygii</taxon>
        <taxon>Neopterygii</taxon>
        <taxon>Teleostei</taxon>
        <taxon>Neoteleostei</taxon>
        <taxon>Acanthomorphata</taxon>
        <taxon>Zeiogadaria</taxon>
        <taxon>Gadariae</taxon>
        <taxon>Gadiformes</taxon>
        <taxon>Gadoidei</taxon>
        <taxon>Merlucciidae</taxon>
        <taxon>Merluccius</taxon>
    </lineage>
</organism>
<feature type="chain" id="PRO_5041222555" evidence="2">
    <location>
        <begin position="29"/>
        <end position="237"/>
    </location>
</feature>
<keyword evidence="1" id="KW-0472">Membrane</keyword>
<keyword evidence="1" id="KW-1133">Transmembrane helix</keyword>
<feature type="domain" description="EGF-like" evidence="3 4">
    <location>
        <begin position="189"/>
        <end position="200"/>
    </location>
</feature>
<keyword evidence="2" id="KW-0732">Signal</keyword>
<name>A0AA47M8H4_MERPO</name>
<dbReference type="InterPro" id="IPR042350">
    <property type="entry name" value="ATRAID"/>
</dbReference>
<evidence type="ECO:0000259" key="4">
    <source>
        <dbReference type="PROSITE" id="PS01186"/>
    </source>
</evidence>
<feature type="transmembrane region" description="Helical" evidence="1">
    <location>
        <begin position="206"/>
        <end position="228"/>
    </location>
</feature>
<dbReference type="SUPFAM" id="SSF52058">
    <property type="entry name" value="L domain-like"/>
    <property type="match status" value="1"/>
</dbReference>
<dbReference type="AlphaFoldDB" id="A0AA47M8H4"/>
<dbReference type="PANTHER" id="PTHR15926">
    <property type="entry name" value="ALL-TRANS RETINOIC ACID-INDUCED DIFFERENTIATION FACTOR"/>
    <property type="match status" value="1"/>
</dbReference>
<dbReference type="PROSITE" id="PS00022">
    <property type="entry name" value="EGF_1"/>
    <property type="match status" value="1"/>
</dbReference>
<evidence type="ECO:0000313" key="6">
    <source>
        <dbReference type="Proteomes" id="UP001174136"/>
    </source>
</evidence>
<accession>A0AA47M8H4</accession>
<keyword evidence="1" id="KW-0812">Transmembrane</keyword>
<protein>
    <submittedName>
        <fullName evidence="5">All-trans retinoic acid-induced differentiation factor</fullName>
    </submittedName>
</protein>
<sequence length="237" mass="25372">MTTQSANMDAGRSAAVAFILHLIVHASCHLVELQVCRTCNGTVANGTAVGRFCASSAGRVEGRCCLRNLTSSRPEPHDITGLDLSNCSLNQVDDLREASTAVVIDLSSNPIANISDFVFQGCAALDEILLPSNLLCPGGNASWETVGVSEGSLICRGQKNMCNNETAHMTFNCPENSHCDPNGPGFIMCNCDDGYHGYKCRREGKFPFIAVFAPLGGATVLMSIVLWVTQRRKVKSN</sequence>
<dbReference type="PROSITE" id="PS01186">
    <property type="entry name" value="EGF_2"/>
    <property type="match status" value="1"/>
</dbReference>
<evidence type="ECO:0000256" key="1">
    <source>
        <dbReference type="SAM" id="Phobius"/>
    </source>
</evidence>
<dbReference type="PANTHER" id="PTHR15926:SF1">
    <property type="entry name" value="ALL-TRANS RETINOIC ACID-INDUCED DIFFERENTIATION FACTOR"/>
    <property type="match status" value="1"/>
</dbReference>
<dbReference type="Proteomes" id="UP001174136">
    <property type="component" value="Unassembled WGS sequence"/>
</dbReference>
<feature type="signal peptide" evidence="2">
    <location>
        <begin position="1"/>
        <end position="28"/>
    </location>
</feature>
<evidence type="ECO:0000259" key="3">
    <source>
        <dbReference type="PROSITE" id="PS00022"/>
    </source>
</evidence>
<dbReference type="InterPro" id="IPR000742">
    <property type="entry name" value="EGF"/>
</dbReference>